<gene>
    <name evidence="1" type="ORF">ABH943_004697</name>
</gene>
<dbReference type="RefSeq" id="WP_404609762.1">
    <property type="nucleotide sequence ID" value="NZ_JBIYDN010000015.1"/>
</dbReference>
<proteinExistence type="predicted"/>
<evidence type="ECO:0000313" key="1">
    <source>
        <dbReference type="EMBL" id="MFK4444675.1"/>
    </source>
</evidence>
<keyword evidence="2" id="KW-1185">Reference proteome</keyword>
<dbReference type="EMBL" id="JBIYDN010000015">
    <property type="protein sequence ID" value="MFK4444675.1"/>
    <property type="molecule type" value="Genomic_DNA"/>
</dbReference>
<comment type="caution">
    <text evidence="1">The sequence shown here is derived from an EMBL/GenBank/DDBJ whole genome shotgun (WGS) entry which is preliminary data.</text>
</comment>
<protein>
    <submittedName>
        <fullName evidence="1">Uncharacterized protein</fullName>
    </submittedName>
</protein>
<evidence type="ECO:0000313" key="2">
    <source>
        <dbReference type="Proteomes" id="UP001620514"/>
    </source>
</evidence>
<name>A0ABW8MLZ9_9BURK</name>
<dbReference type="Proteomes" id="UP001620514">
    <property type="component" value="Unassembled WGS sequence"/>
</dbReference>
<sequence length="102" mass="10821">MTTHTSGPWAYIDATKVAAMQYAKLCVIKAGDKQIASFSWSDNSPWFPSMDEAQANGRLIAAAPDLLDAAVAFMAIIDPDGDSTDIWAKDMRGAIAKATGSP</sequence>
<reference evidence="1 2" key="1">
    <citation type="submission" date="2024-11" db="EMBL/GenBank/DDBJ databases">
        <title>Using genomics to understand microbial adaptation to soil warming.</title>
        <authorList>
            <person name="Deangelis K.M. PhD."/>
        </authorList>
    </citation>
    <scope>NUCLEOTIDE SEQUENCE [LARGE SCALE GENOMIC DNA]</scope>
    <source>
        <strain evidence="1 2">GAS97</strain>
    </source>
</reference>
<accession>A0ABW8MLZ9</accession>
<organism evidence="1 2">
    <name type="scientific">Caballeronia udeis</name>
    <dbReference type="NCBI Taxonomy" id="1232866"/>
    <lineage>
        <taxon>Bacteria</taxon>
        <taxon>Pseudomonadati</taxon>
        <taxon>Pseudomonadota</taxon>
        <taxon>Betaproteobacteria</taxon>
        <taxon>Burkholderiales</taxon>
        <taxon>Burkholderiaceae</taxon>
        <taxon>Caballeronia</taxon>
    </lineage>
</organism>